<evidence type="ECO:0000259" key="3">
    <source>
        <dbReference type="PROSITE" id="PS50102"/>
    </source>
</evidence>
<dbReference type="PROSITE" id="PS50102">
    <property type="entry name" value="RRM"/>
    <property type="match status" value="1"/>
</dbReference>
<sequence length="135" mass="15499">MARDFTCSLHVSRIGKGLKTNDLKAPFEKFGRIKDVYIPLDFHTKESRGFGYVEYYNRDDAEAAYDSRRDIVVLGKPVAIEFARGQRKSSREMRLQSKPQPQPLDLAQTLPSETPRLAVEKPPSRLSLWETPRFA</sequence>
<comment type="caution">
    <text evidence="4">The sequence shown here is derived from an EMBL/GenBank/DDBJ whole genome shotgun (WGS) entry which is preliminary data.</text>
</comment>
<name>A0A9W8HLF2_9FUNG</name>
<proteinExistence type="predicted"/>
<dbReference type="InterPro" id="IPR035979">
    <property type="entry name" value="RBD_domain_sf"/>
</dbReference>
<accession>A0A9W8HLF2</accession>
<feature type="domain" description="RRM" evidence="3">
    <location>
        <begin position="7"/>
        <end position="85"/>
    </location>
</feature>
<dbReference type="SMART" id="SM00360">
    <property type="entry name" value="RRM"/>
    <property type="match status" value="1"/>
</dbReference>
<organism evidence="4 5">
    <name type="scientific">Coemansia interrupta</name>
    <dbReference type="NCBI Taxonomy" id="1126814"/>
    <lineage>
        <taxon>Eukaryota</taxon>
        <taxon>Fungi</taxon>
        <taxon>Fungi incertae sedis</taxon>
        <taxon>Zoopagomycota</taxon>
        <taxon>Kickxellomycotina</taxon>
        <taxon>Kickxellomycetes</taxon>
        <taxon>Kickxellales</taxon>
        <taxon>Kickxellaceae</taxon>
        <taxon>Coemansia</taxon>
    </lineage>
</organism>
<dbReference type="EMBL" id="JANBUM010000018">
    <property type="protein sequence ID" value="KAJ2787590.1"/>
    <property type="molecule type" value="Genomic_DNA"/>
</dbReference>
<dbReference type="GO" id="GO:0003723">
    <property type="term" value="F:RNA binding"/>
    <property type="evidence" value="ECO:0007669"/>
    <property type="project" value="UniProtKB-UniRule"/>
</dbReference>
<dbReference type="Pfam" id="PF00076">
    <property type="entry name" value="RRM_1"/>
    <property type="match status" value="1"/>
</dbReference>
<dbReference type="SUPFAM" id="SSF54928">
    <property type="entry name" value="RNA-binding domain, RBD"/>
    <property type="match status" value="1"/>
</dbReference>
<evidence type="ECO:0000313" key="4">
    <source>
        <dbReference type="EMBL" id="KAJ2787590.1"/>
    </source>
</evidence>
<reference evidence="4" key="1">
    <citation type="submission" date="2022-07" db="EMBL/GenBank/DDBJ databases">
        <title>Phylogenomic reconstructions and comparative analyses of Kickxellomycotina fungi.</title>
        <authorList>
            <person name="Reynolds N.K."/>
            <person name="Stajich J.E."/>
            <person name="Barry K."/>
            <person name="Grigoriev I.V."/>
            <person name="Crous P."/>
            <person name="Smith M.E."/>
        </authorList>
    </citation>
    <scope>NUCLEOTIDE SEQUENCE</scope>
    <source>
        <strain evidence="4">BCRC 34489</strain>
    </source>
</reference>
<dbReference type="InterPro" id="IPR050441">
    <property type="entry name" value="RBM"/>
</dbReference>
<dbReference type="InterPro" id="IPR000504">
    <property type="entry name" value="RRM_dom"/>
</dbReference>
<dbReference type="InterPro" id="IPR012677">
    <property type="entry name" value="Nucleotide-bd_a/b_plait_sf"/>
</dbReference>
<evidence type="ECO:0000313" key="5">
    <source>
        <dbReference type="Proteomes" id="UP001140172"/>
    </source>
</evidence>
<dbReference type="OrthoDB" id="439808at2759"/>
<evidence type="ECO:0000256" key="1">
    <source>
        <dbReference type="PROSITE-ProRule" id="PRU00176"/>
    </source>
</evidence>
<gene>
    <name evidence="4" type="ORF">GGI15_000613</name>
</gene>
<dbReference type="Proteomes" id="UP001140172">
    <property type="component" value="Unassembled WGS sequence"/>
</dbReference>
<feature type="region of interest" description="Disordered" evidence="2">
    <location>
        <begin position="85"/>
        <end position="135"/>
    </location>
</feature>
<evidence type="ECO:0000256" key="2">
    <source>
        <dbReference type="SAM" id="MobiDB-lite"/>
    </source>
</evidence>
<dbReference type="Gene3D" id="3.30.70.330">
    <property type="match status" value="1"/>
</dbReference>
<dbReference type="AlphaFoldDB" id="A0A9W8HLF2"/>
<keyword evidence="1" id="KW-0694">RNA-binding</keyword>
<dbReference type="PANTHER" id="PTHR48034">
    <property type="entry name" value="TRANSFORMER-2 SEX-DETERMINING PROTEIN-RELATED"/>
    <property type="match status" value="1"/>
</dbReference>
<keyword evidence="5" id="KW-1185">Reference proteome</keyword>
<protein>
    <recommendedName>
        <fullName evidence="3">RRM domain-containing protein</fullName>
    </recommendedName>
</protein>